<dbReference type="EMBL" id="JAJKFT010000010">
    <property type="protein sequence ID" value="MCC9629610.1"/>
    <property type="molecule type" value="Genomic_DNA"/>
</dbReference>
<keyword evidence="1" id="KW-0677">Repeat</keyword>
<feature type="transmembrane region" description="Helical" evidence="4">
    <location>
        <begin position="272"/>
        <end position="294"/>
    </location>
</feature>
<dbReference type="PANTHER" id="PTHR44943:SF8">
    <property type="entry name" value="TPR REPEAT-CONTAINING PROTEIN MJ0263"/>
    <property type="match status" value="1"/>
</dbReference>
<dbReference type="InterPro" id="IPR011990">
    <property type="entry name" value="TPR-like_helical_dom_sf"/>
</dbReference>
<dbReference type="PROSITE" id="PS50293">
    <property type="entry name" value="TPR_REGION"/>
    <property type="match status" value="1"/>
</dbReference>
<dbReference type="Proteomes" id="UP001139103">
    <property type="component" value="Unassembled WGS sequence"/>
</dbReference>
<dbReference type="InterPro" id="IPR051685">
    <property type="entry name" value="Ycf3/AcsC/BcsC/TPR_MFPF"/>
</dbReference>
<feature type="repeat" description="TPR" evidence="3">
    <location>
        <begin position="172"/>
        <end position="205"/>
    </location>
</feature>
<dbReference type="SMART" id="SM00028">
    <property type="entry name" value="TPR"/>
    <property type="match status" value="5"/>
</dbReference>
<evidence type="ECO:0000256" key="4">
    <source>
        <dbReference type="SAM" id="Phobius"/>
    </source>
</evidence>
<dbReference type="Pfam" id="PF13432">
    <property type="entry name" value="TPR_16"/>
    <property type="match status" value="1"/>
</dbReference>
<accession>A0A9X1MNV4</accession>
<feature type="transmembrane region" description="Helical" evidence="4">
    <location>
        <begin position="375"/>
        <end position="398"/>
    </location>
</feature>
<evidence type="ECO:0000313" key="5">
    <source>
        <dbReference type="EMBL" id="MCC9629610.1"/>
    </source>
</evidence>
<sequence>MIEAQIQHARLLMQQERYDKAAESLQAALSQQPDNPLAHALIAVCLGQEEKFDQATHHIQEALRMAPSVALVHAIQADLFYKRNRPEEGLEAAKRAVELEPDSPANYAACARGFILLKQWAKAQECAELGLAIDAEDVGCLNLRAVAQRQQGKTGDANESLRTAMERDPDNPYSHANLGWSLLQQGNREEAIQHFGEALRLEPGLEMAQAGLIEALKSRNTLYAWMLRYFLWMATLSGGKQWMILIGGYVAYRVVFSFTKNNPDWAPYSTPILALYIAFAVMTWIASPLFDLVLRLDRYGRLILTKEQIRTSNMIGLCLIGVLAGLLLYPFALTRLPLSVAWFPTLLVSASFGVLLPVLSRIYACDKGWPRNVTIAMAAVLGLGSLLCIAAGTISLFLPAEQMNMVLVAISSPFYLLCVGALISQFALNYLVGVRVRR</sequence>
<dbReference type="AlphaFoldDB" id="A0A9X1MNV4"/>
<keyword evidence="4" id="KW-1133">Transmembrane helix</keyword>
<evidence type="ECO:0000256" key="1">
    <source>
        <dbReference type="ARBA" id="ARBA00022737"/>
    </source>
</evidence>
<name>A0A9X1MNV4_9BACT</name>
<feature type="transmembrane region" description="Helical" evidence="4">
    <location>
        <begin position="410"/>
        <end position="432"/>
    </location>
</feature>
<evidence type="ECO:0000313" key="6">
    <source>
        <dbReference type="Proteomes" id="UP001139103"/>
    </source>
</evidence>
<organism evidence="5 6">
    <name type="scientific">Blastopirellula sediminis</name>
    <dbReference type="NCBI Taxonomy" id="2894196"/>
    <lineage>
        <taxon>Bacteria</taxon>
        <taxon>Pseudomonadati</taxon>
        <taxon>Planctomycetota</taxon>
        <taxon>Planctomycetia</taxon>
        <taxon>Pirellulales</taxon>
        <taxon>Pirellulaceae</taxon>
        <taxon>Blastopirellula</taxon>
    </lineage>
</organism>
<keyword evidence="4" id="KW-0812">Transmembrane</keyword>
<evidence type="ECO:0000256" key="3">
    <source>
        <dbReference type="PROSITE-ProRule" id="PRU00339"/>
    </source>
</evidence>
<dbReference type="RefSeq" id="WP_230220031.1">
    <property type="nucleotide sequence ID" value="NZ_JAJKFT010000010.1"/>
</dbReference>
<evidence type="ECO:0000256" key="2">
    <source>
        <dbReference type="ARBA" id="ARBA00022803"/>
    </source>
</evidence>
<comment type="caution">
    <text evidence="5">The sequence shown here is derived from an EMBL/GenBank/DDBJ whole genome shotgun (WGS) entry which is preliminary data.</text>
</comment>
<feature type="transmembrane region" description="Helical" evidence="4">
    <location>
        <begin position="339"/>
        <end position="363"/>
    </location>
</feature>
<feature type="transmembrane region" description="Helical" evidence="4">
    <location>
        <begin position="314"/>
        <end position="333"/>
    </location>
</feature>
<dbReference type="SUPFAM" id="SSF48452">
    <property type="entry name" value="TPR-like"/>
    <property type="match status" value="1"/>
</dbReference>
<reference evidence="5" key="1">
    <citation type="submission" date="2021-11" db="EMBL/GenBank/DDBJ databases">
        <title>Genome sequence.</title>
        <authorList>
            <person name="Sun Q."/>
        </authorList>
    </citation>
    <scope>NUCLEOTIDE SEQUENCE</scope>
    <source>
        <strain evidence="5">JC732</strain>
    </source>
</reference>
<proteinExistence type="predicted"/>
<dbReference type="Pfam" id="PF14559">
    <property type="entry name" value="TPR_19"/>
    <property type="match status" value="1"/>
</dbReference>
<keyword evidence="2 3" id="KW-0802">TPR repeat</keyword>
<dbReference type="PANTHER" id="PTHR44943">
    <property type="entry name" value="CELLULOSE SYNTHASE OPERON PROTEIN C"/>
    <property type="match status" value="1"/>
</dbReference>
<dbReference type="PROSITE" id="PS50005">
    <property type="entry name" value="TPR"/>
    <property type="match status" value="2"/>
</dbReference>
<feature type="transmembrane region" description="Helical" evidence="4">
    <location>
        <begin position="229"/>
        <end position="252"/>
    </location>
</feature>
<feature type="repeat" description="TPR" evidence="3">
    <location>
        <begin position="2"/>
        <end position="35"/>
    </location>
</feature>
<protein>
    <submittedName>
        <fullName evidence="5">Tetratricopeptide repeat protein</fullName>
    </submittedName>
</protein>
<gene>
    <name evidence="5" type="ORF">LOC68_14550</name>
</gene>
<keyword evidence="4" id="KW-0472">Membrane</keyword>
<dbReference type="Gene3D" id="1.25.40.10">
    <property type="entry name" value="Tetratricopeptide repeat domain"/>
    <property type="match status" value="1"/>
</dbReference>
<keyword evidence="6" id="KW-1185">Reference proteome</keyword>
<dbReference type="InterPro" id="IPR019734">
    <property type="entry name" value="TPR_rpt"/>
</dbReference>